<feature type="domain" description="Ig-like" evidence="5">
    <location>
        <begin position="811"/>
        <end position="878"/>
    </location>
</feature>
<dbReference type="GO" id="GO:0007166">
    <property type="term" value="P:cell surface receptor signaling pathway"/>
    <property type="evidence" value="ECO:0007669"/>
    <property type="project" value="TreeGrafter"/>
</dbReference>
<proteinExistence type="predicted"/>
<feature type="region of interest" description="Disordered" evidence="3">
    <location>
        <begin position="974"/>
        <end position="1013"/>
    </location>
</feature>
<organism evidence="6 7">
    <name type="scientific">Pleuronectes platessa</name>
    <name type="common">European plaice</name>
    <dbReference type="NCBI Taxonomy" id="8262"/>
    <lineage>
        <taxon>Eukaryota</taxon>
        <taxon>Metazoa</taxon>
        <taxon>Chordata</taxon>
        <taxon>Craniata</taxon>
        <taxon>Vertebrata</taxon>
        <taxon>Euteleostomi</taxon>
        <taxon>Actinopterygii</taxon>
        <taxon>Neopterygii</taxon>
        <taxon>Teleostei</taxon>
        <taxon>Neoteleostei</taxon>
        <taxon>Acanthomorphata</taxon>
        <taxon>Carangaria</taxon>
        <taxon>Pleuronectiformes</taxon>
        <taxon>Pleuronectoidei</taxon>
        <taxon>Pleuronectidae</taxon>
        <taxon>Pleuronectes</taxon>
    </lineage>
</organism>
<dbReference type="InterPro" id="IPR007110">
    <property type="entry name" value="Ig-like_dom"/>
</dbReference>
<keyword evidence="7" id="KW-1185">Reference proteome</keyword>
<dbReference type="SUPFAM" id="SSF48726">
    <property type="entry name" value="Immunoglobulin"/>
    <property type="match status" value="8"/>
</dbReference>
<dbReference type="Pfam" id="PF13895">
    <property type="entry name" value="Ig_2"/>
    <property type="match status" value="3"/>
</dbReference>
<dbReference type="EMBL" id="CADEAL010000724">
    <property type="protein sequence ID" value="CAB1424319.1"/>
    <property type="molecule type" value="Genomic_DNA"/>
</dbReference>
<protein>
    <recommendedName>
        <fullName evidence="5">Ig-like domain-containing protein</fullName>
    </recommendedName>
</protein>
<feature type="domain" description="Ig-like" evidence="5">
    <location>
        <begin position="168"/>
        <end position="242"/>
    </location>
</feature>
<dbReference type="GO" id="GO:0009897">
    <property type="term" value="C:external side of plasma membrane"/>
    <property type="evidence" value="ECO:0007669"/>
    <property type="project" value="TreeGrafter"/>
</dbReference>
<dbReference type="Pfam" id="PF13927">
    <property type="entry name" value="Ig_3"/>
    <property type="match status" value="3"/>
</dbReference>
<dbReference type="InterPro" id="IPR036179">
    <property type="entry name" value="Ig-like_dom_sf"/>
</dbReference>
<comment type="caution">
    <text evidence="6">The sequence shown here is derived from an EMBL/GenBank/DDBJ whole genome shotgun (WGS) entry which is preliminary data.</text>
</comment>
<keyword evidence="2" id="KW-1015">Disulfide bond</keyword>
<evidence type="ECO:0000256" key="2">
    <source>
        <dbReference type="ARBA" id="ARBA00023157"/>
    </source>
</evidence>
<feature type="compositionally biased region" description="Polar residues" evidence="3">
    <location>
        <begin position="984"/>
        <end position="998"/>
    </location>
</feature>
<dbReference type="PANTHER" id="PTHR11481:SF112">
    <property type="entry name" value="FC RECEPTOR-LIKE PROTEIN 4-RELATED"/>
    <property type="match status" value="1"/>
</dbReference>
<dbReference type="SMART" id="SM00409">
    <property type="entry name" value="IG"/>
    <property type="match status" value="10"/>
</dbReference>
<dbReference type="PANTHER" id="PTHR11481">
    <property type="entry name" value="IMMUNOGLOBULIN FC RECEPTOR"/>
    <property type="match status" value="1"/>
</dbReference>
<dbReference type="InterPro" id="IPR003598">
    <property type="entry name" value="Ig_sub2"/>
</dbReference>
<reference evidence="6" key="1">
    <citation type="submission" date="2020-03" db="EMBL/GenBank/DDBJ databases">
        <authorList>
            <person name="Weist P."/>
        </authorList>
    </citation>
    <scope>NUCLEOTIDE SEQUENCE</scope>
</reference>
<dbReference type="GO" id="GO:0006955">
    <property type="term" value="P:immune response"/>
    <property type="evidence" value="ECO:0007669"/>
    <property type="project" value="TreeGrafter"/>
</dbReference>
<dbReference type="CDD" id="cd00096">
    <property type="entry name" value="Ig"/>
    <property type="match status" value="1"/>
</dbReference>
<keyword evidence="4" id="KW-0472">Membrane</keyword>
<keyword evidence="4" id="KW-0812">Transmembrane</keyword>
<feature type="domain" description="Ig-like" evidence="5">
    <location>
        <begin position="78"/>
        <end position="163"/>
    </location>
</feature>
<evidence type="ECO:0000259" key="5">
    <source>
        <dbReference type="PROSITE" id="PS50835"/>
    </source>
</evidence>
<dbReference type="SMART" id="SM00408">
    <property type="entry name" value="IGc2"/>
    <property type="match status" value="8"/>
</dbReference>
<keyword evidence="1" id="KW-0732">Signal</keyword>
<dbReference type="GO" id="GO:0004888">
    <property type="term" value="F:transmembrane signaling receptor activity"/>
    <property type="evidence" value="ECO:0007669"/>
    <property type="project" value="TreeGrafter"/>
</dbReference>
<name>A0A9N7U5Y8_PLEPL</name>
<dbReference type="InterPro" id="IPR050488">
    <property type="entry name" value="Ig_Fc_receptor"/>
</dbReference>
<dbReference type="Proteomes" id="UP001153269">
    <property type="component" value="Unassembled WGS sequence"/>
</dbReference>
<evidence type="ECO:0000256" key="1">
    <source>
        <dbReference type="ARBA" id="ARBA00022729"/>
    </source>
</evidence>
<dbReference type="Gene3D" id="2.60.40.10">
    <property type="entry name" value="Immunoglobulins"/>
    <property type="match status" value="9"/>
</dbReference>
<gene>
    <name evidence="6" type="ORF">PLEPLA_LOCUS12244</name>
</gene>
<dbReference type="InterPro" id="IPR013783">
    <property type="entry name" value="Ig-like_fold"/>
</dbReference>
<feature type="domain" description="Ig-like" evidence="5">
    <location>
        <begin position="348"/>
        <end position="428"/>
    </location>
</feature>
<feature type="domain" description="Ig-like" evidence="5">
    <location>
        <begin position="260"/>
        <end position="339"/>
    </location>
</feature>
<evidence type="ECO:0000313" key="7">
    <source>
        <dbReference type="Proteomes" id="UP001153269"/>
    </source>
</evidence>
<feature type="transmembrane region" description="Helical" evidence="4">
    <location>
        <begin position="905"/>
        <end position="930"/>
    </location>
</feature>
<evidence type="ECO:0000313" key="6">
    <source>
        <dbReference type="EMBL" id="CAB1424319.1"/>
    </source>
</evidence>
<sequence length="1013" mass="113223">MEASTVSEPPLPSLQLQSSWLEVFPSEKVELRYKSILTITAAAQMISGSYSCKGQHKTSSVGTLSSSSLKVTVYQNTPKATLSQSPNFNKMFPGEQINFTCLVDVASGWEYQWYHNGTKIQALDTYTIASIDHSNSGEYFCKAKRGRGQFYTEQSETTSVQVSDPPTPSLKLLSPWLDVFKGESVHFSCEVSESDWTYSWYKNLHKIEDLEDDESSHNLTSVTQTDRGDYACRAHLEDRGVTSGLSNTATVKVYENTPEPTLSKVPDFTPMYAGETVTFTCTVKMSTDWIYQWYENGENIPSATGKTFSLPLSLSNGGNYSCKATRGETTSTSQSAKIQLDVHEIPVPHLKTMTQWLDVFPTESVKLSCVMLPGSGWIFTWYKAGEEVKADDAVSFDPDGSILSISSASAKHEGPYKCKGHLKDRSVSSNTASELTLTVYAKMPSVVLTQDPEYKVMFPGESVSFSCHINVSSGWEFFYNNLKRLSHAGIKYSINSTRPSDKGSYTCQVKRGRNQVFFSNPSQAILLDVKEEHPKPVMSQEPKADKLYVGESVSLDCKVEISSGWEYLWSKDGVALPHRSRTFKIHDANSSVNGSYECTAKREKSAYRTQPSDRRSLQISEIPVPQLKHGWLDVFPSESVRLSCGMEEGISDWTYTWYKDKQKVQADDTLSFDSDARTLSISSAAAKHAGRYSCSGKLKSRPVYSTNSSERTLSVYDTKPRVTLMQEPEYDVMHTWDSVSFSCHINNSSGWEYLWYKDGTPLPLQSGHNYNISSVATKDTGSYTCQVKRGVGVILQSQQSQAVKLDILERPKATILLLTDWSEVFATDSLVLRCEVQASEDKWNYTWFREGNQINEPTSEKHVVTPQNDPKQSLYQCQGIRTGQPSYSKFSDSFKTKNLLLKRRVLLSISGCLFFGLIAVLLGCIVLRFIRKPAVDDDKPEEENLFLTMAQLKDRSDAPDPMVEYLTDEGLNALPKEADENGTLPITTEEGQALTTMSDDTEENKGGLVSFKQ</sequence>
<keyword evidence="4" id="KW-1133">Transmembrane helix</keyword>
<dbReference type="AlphaFoldDB" id="A0A9N7U5Y8"/>
<dbReference type="PROSITE" id="PS50835">
    <property type="entry name" value="IG_LIKE"/>
    <property type="match status" value="9"/>
</dbReference>
<evidence type="ECO:0000256" key="3">
    <source>
        <dbReference type="SAM" id="MobiDB-lite"/>
    </source>
</evidence>
<feature type="domain" description="Ig-like" evidence="5">
    <location>
        <begin position="720"/>
        <end position="806"/>
    </location>
</feature>
<accession>A0A9N7U5Y8</accession>
<feature type="domain" description="Ig-like" evidence="5">
    <location>
        <begin position="536"/>
        <end position="620"/>
    </location>
</feature>
<dbReference type="InterPro" id="IPR003599">
    <property type="entry name" value="Ig_sub"/>
</dbReference>
<feature type="domain" description="Ig-like" evidence="5">
    <location>
        <begin position="625"/>
        <end position="714"/>
    </location>
</feature>
<evidence type="ECO:0000256" key="4">
    <source>
        <dbReference type="SAM" id="Phobius"/>
    </source>
</evidence>
<feature type="domain" description="Ig-like" evidence="5">
    <location>
        <begin position="444"/>
        <end position="519"/>
    </location>
</feature>